<dbReference type="InterPro" id="IPR027417">
    <property type="entry name" value="P-loop_NTPase"/>
</dbReference>
<keyword evidence="3" id="KW-1185">Reference proteome</keyword>
<reference evidence="2" key="1">
    <citation type="submission" date="2020-10" db="EMBL/GenBank/DDBJ databases">
        <authorList>
            <person name="Castelo-Branco R."/>
            <person name="Eusebio N."/>
            <person name="Adriana R."/>
            <person name="Vieira A."/>
            <person name="Brugerolle De Fraissinette N."/>
            <person name="Rezende De Castro R."/>
            <person name="Schneider M.P."/>
            <person name="Vasconcelos V."/>
            <person name="Leao P.N."/>
        </authorList>
    </citation>
    <scope>NUCLEOTIDE SEQUENCE</scope>
    <source>
        <strain evidence="2">LEGE 06105</strain>
    </source>
</reference>
<dbReference type="Gene3D" id="3.40.50.300">
    <property type="entry name" value="P-loop containing nucleotide triphosphate hydrolases"/>
    <property type="match status" value="1"/>
</dbReference>
<protein>
    <submittedName>
        <fullName evidence="2">ATP-binding protein</fullName>
    </submittedName>
</protein>
<dbReference type="SMART" id="SM00382">
    <property type="entry name" value="AAA"/>
    <property type="match status" value="1"/>
</dbReference>
<name>A0A8J7FIN0_9CYAN</name>
<keyword evidence="2" id="KW-0067">ATP-binding</keyword>
<evidence type="ECO:0000313" key="2">
    <source>
        <dbReference type="EMBL" id="MBE9217013.1"/>
    </source>
</evidence>
<gene>
    <name evidence="2" type="ORF">IQ247_30910</name>
</gene>
<accession>A0A8J7FIN0</accession>
<dbReference type="Proteomes" id="UP000620559">
    <property type="component" value="Unassembled WGS sequence"/>
</dbReference>
<dbReference type="SUPFAM" id="SSF52540">
    <property type="entry name" value="P-loop containing nucleoside triphosphate hydrolases"/>
    <property type="match status" value="1"/>
</dbReference>
<evidence type="ECO:0000259" key="1">
    <source>
        <dbReference type="SMART" id="SM00382"/>
    </source>
</evidence>
<sequence length="377" mass="41741">MAVEWIHIKLPGWRHLGRYLVWGVGRVGFSFWLFSVTGTKEALKVGIALLSMTERATQQLLSVYNQLPYMGVHGQQVIDTTAIPLPLEPENICTNLMDTLAGKHALIVGDTGSGKSLLAQYLAYQVGGEVTVYDPDASPDEWRGLNVVGRGGDFKAISDAMANDLMELQRRIEVRGQQGDKALAGLDSVSIAEEFPLLKDEISNASEWLIKHARRGRKPKRFIIALSQDDNVVTLGIEGQGGVRKCFRMVRLGKFAVTHAKHIKDKAIEEWLTAGKFRCMVDDQPCQLPDLSSYKMVVPQLQITGGSQTVVTAETTAQQVLEPIETSKKLDREVVRRVVKACTEAGFSDSKIIKEFLGYQGSQFGQGKEILAELRRE</sequence>
<keyword evidence="2" id="KW-0547">Nucleotide-binding</keyword>
<proteinExistence type="predicted"/>
<dbReference type="InterPro" id="IPR003593">
    <property type="entry name" value="AAA+_ATPase"/>
</dbReference>
<organism evidence="2 3">
    <name type="scientific">Plectonema cf. radiosum LEGE 06105</name>
    <dbReference type="NCBI Taxonomy" id="945769"/>
    <lineage>
        <taxon>Bacteria</taxon>
        <taxon>Bacillati</taxon>
        <taxon>Cyanobacteriota</taxon>
        <taxon>Cyanophyceae</taxon>
        <taxon>Oscillatoriophycideae</taxon>
        <taxon>Oscillatoriales</taxon>
        <taxon>Microcoleaceae</taxon>
        <taxon>Plectonema</taxon>
    </lineage>
</organism>
<dbReference type="RefSeq" id="WP_193925967.1">
    <property type="nucleotide sequence ID" value="NZ_JADEWL010000238.1"/>
</dbReference>
<dbReference type="AlphaFoldDB" id="A0A8J7FIN0"/>
<evidence type="ECO:0000313" key="3">
    <source>
        <dbReference type="Proteomes" id="UP000620559"/>
    </source>
</evidence>
<dbReference type="GO" id="GO:0005524">
    <property type="term" value="F:ATP binding"/>
    <property type="evidence" value="ECO:0007669"/>
    <property type="project" value="UniProtKB-KW"/>
</dbReference>
<comment type="caution">
    <text evidence="2">The sequence shown here is derived from an EMBL/GenBank/DDBJ whole genome shotgun (WGS) entry which is preliminary data.</text>
</comment>
<dbReference type="EMBL" id="JADEWL010000238">
    <property type="protein sequence ID" value="MBE9217013.1"/>
    <property type="molecule type" value="Genomic_DNA"/>
</dbReference>
<feature type="domain" description="AAA+ ATPase" evidence="1">
    <location>
        <begin position="101"/>
        <end position="247"/>
    </location>
</feature>